<name>B4VHC9_9CYAN</name>
<evidence type="ECO:0000313" key="2">
    <source>
        <dbReference type="Proteomes" id="UP000003835"/>
    </source>
</evidence>
<dbReference type="Proteomes" id="UP000003835">
    <property type="component" value="Unassembled WGS sequence"/>
</dbReference>
<accession>B4VHC9</accession>
<protein>
    <submittedName>
        <fullName evidence="1">Uncharacterized protein</fullName>
    </submittedName>
</protein>
<evidence type="ECO:0000313" key="1">
    <source>
        <dbReference type="EMBL" id="EDX78609.1"/>
    </source>
</evidence>
<dbReference type="Pfam" id="PF14516">
    <property type="entry name" value="AAA_35"/>
    <property type="match status" value="1"/>
</dbReference>
<organism evidence="1 2">
    <name type="scientific">Coleofasciculus chthonoplastes PCC 7420</name>
    <dbReference type="NCBI Taxonomy" id="118168"/>
    <lineage>
        <taxon>Bacteria</taxon>
        <taxon>Bacillati</taxon>
        <taxon>Cyanobacteriota</taxon>
        <taxon>Cyanophyceae</taxon>
        <taxon>Coleofasciculales</taxon>
        <taxon>Coleofasciculaceae</taxon>
        <taxon>Coleofasciculus</taxon>
    </lineage>
</organism>
<keyword evidence="2" id="KW-1185">Reference proteome</keyword>
<dbReference type="STRING" id="118168.MC7420_7262"/>
<proteinExistence type="predicted"/>
<dbReference type="HOGENOM" id="CLU_2506966_0_0_3"/>
<dbReference type="eggNOG" id="COG1672">
    <property type="taxonomic scope" value="Bacteria"/>
</dbReference>
<dbReference type="EMBL" id="DS989841">
    <property type="protein sequence ID" value="EDX78609.1"/>
    <property type="molecule type" value="Genomic_DNA"/>
</dbReference>
<reference evidence="1 2" key="1">
    <citation type="submission" date="2008-07" db="EMBL/GenBank/DDBJ databases">
        <authorList>
            <person name="Tandeau de Marsac N."/>
            <person name="Ferriera S."/>
            <person name="Johnson J."/>
            <person name="Kravitz S."/>
            <person name="Beeson K."/>
            <person name="Sutton G."/>
            <person name="Rogers Y.-H."/>
            <person name="Friedman R."/>
            <person name="Frazier M."/>
            <person name="Venter J.C."/>
        </authorList>
    </citation>
    <scope>NUCLEOTIDE SEQUENCE [LARGE SCALE GENOMIC DNA]</scope>
    <source>
        <strain evidence="1 2">PCC 7420</strain>
    </source>
</reference>
<dbReference type="AlphaFoldDB" id="B4VHC9"/>
<gene>
    <name evidence="1" type="ORF">MC7420_7262</name>
</gene>
<sequence length="85" mass="9781">MDELLQDAATDAGIYSQHLRHHLATLKEHPELANALEKVVNATEPVPLDTMQAYKLHSMGLIEQQGNQVTPRCQLYRQYFREHLN</sequence>